<organism evidence="5 6">
    <name type="scientific">Candidatus Aphodomorpha intestinavium</name>
    <dbReference type="NCBI Taxonomy" id="2840672"/>
    <lineage>
        <taxon>Bacteria</taxon>
        <taxon>Bacillati</taxon>
        <taxon>Bacillota</taxon>
        <taxon>Clostridia</taxon>
        <taxon>Eubacteriales</taxon>
        <taxon>Candidatus Aphodomorpha</taxon>
    </lineage>
</organism>
<evidence type="ECO:0000256" key="4">
    <source>
        <dbReference type="SAM" id="SignalP"/>
    </source>
</evidence>
<dbReference type="InterPro" id="IPR006970">
    <property type="entry name" value="PT"/>
</dbReference>
<feature type="region of interest" description="Disordered" evidence="3">
    <location>
        <begin position="30"/>
        <end position="66"/>
    </location>
</feature>
<dbReference type="PROSITE" id="PS51257">
    <property type="entry name" value="PROKAR_LIPOPROTEIN"/>
    <property type="match status" value="1"/>
</dbReference>
<protein>
    <submittedName>
        <fullName evidence="5">PT domain-containing protein</fullName>
    </submittedName>
</protein>
<evidence type="ECO:0000256" key="1">
    <source>
        <dbReference type="ARBA" id="ARBA00022729"/>
    </source>
</evidence>
<keyword evidence="1 4" id="KW-0732">Signal</keyword>
<evidence type="ECO:0000313" key="6">
    <source>
        <dbReference type="Proteomes" id="UP000824128"/>
    </source>
</evidence>
<keyword evidence="2" id="KW-0677">Repeat</keyword>
<dbReference type="Proteomes" id="UP000824128">
    <property type="component" value="Unassembled WGS sequence"/>
</dbReference>
<feature type="signal peptide" evidence="4">
    <location>
        <begin position="1"/>
        <end position="20"/>
    </location>
</feature>
<dbReference type="EMBL" id="DVNZ01000074">
    <property type="protein sequence ID" value="HIU93973.1"/>
    <property type="molecule type" value="Genomic_DNA"/>
</dbReference>
<feature type="chain" id="PRO_5038670526" evidence="4">
    <location>
        <begin position="21"/>
        <end position="230"/>
    </location>
</feature>
<evidence type="ECO:0000256" key="2">
    <source>
        <dbReference type="ARBA" id="ARBA00022737"/>
    </source>
</evidence>
<dbReference type="Pfam" id="PF04886">
    <property type="entry name" value="PT"/>
    <property type="match status" value="1"/>
</dbReference>
<gene>
    <name evidence="5" type="ORF">IAD24_02320</name>
</gene>
<accession>A0A9D1N2F2</accession>
<reference evidence="5" key="1">
    <citation type="submission" date="2020-10" db="EMBL/GenBank/DDBJ databases">
        <authorList>
            <person name="Gilroy R."/>
        </authorList>
    </citation>
    <scope>NUCLEOTIDE SEQUENCE</scope>
    <source>
        <strain evidence="5">ChiGjej2B2-16831</strain>
    </source>
</reference>
<evidence type="ECO:0000256" key="3">
    <source>
        <dbReference type="SAM" id="MobiDB-lite"/>
    </source>
</evidence>
<proteinExistence type="predicted"/>
<evidence type="ECO:0000313" key="5">
    <source>
        <dbReference type="EMBL" id="HIU93973.1"/>
    </source>
</evidence>
<dbReference type="AlphaFoldDB" id="A0A9D1N2F2"/>
<feature type="compositionally biased region" description="Low complexity" evidence="3">
    <location>
        <begin position="32"/>
        <end position="58"/>
    </location>
</feature>
<reference evidence="5" key="2">
    <citation type="journal article" date="2021" name="PeerJ">
        <title>Extensive microbial diversity within the chicken gut microbiome revealed by metagenomics and culture.</title>
        <authorList>
            <person name="Gilroy R."/>
            <person name="Ravi A."/>
            <person name="Getino M."/>
            <person name="Pursley I."/>
            <person name="Horton D.L."/>
            <person name="Alikhan N.F."/>
            <person name="Baker D."/>
            <person name="Gharbi K."/>
            <person name="Hall N."/>
            <person name="Watson M."/>
            <person name="Adriaenssens E.M."/>
            <person name="Foster-Nyarko E."/>
            <person name="Jarju S."/>
            <person name="Secka A."/>
            <person name="Antonio M."/>
            <person name="Oren A."/>
            <person name="Chaudhuri R.R."/>
            <person name="La Ragione R."/>
            <person name="Hildebrand F."/>
            <person name="Pallen M.J."/>
        </authorList>
    </citation>
    <scope>NUCLEOTIDE SEQUENCE</scope>
    <source>
        <strain evidence="5">ChiGjej2B2-16831</strain>
    </source>
</reference>
<comment type="caution">
    <text evidence="5">The sequence shown here is derived from an EMBL/GenBank/DDBJ whole genome shotgun (WGS) entry which is preliminary data.</text>
</comment>
<name>A0A9D1N2F2_9FIRM</name>
<sequence>MKKRLIALLLTVLMTAAILAGCVAPAADEEPTAAPAAEPTAEPAAEPTAEPTAEPAAAGENYTAGTRTETSYESAWLGLRYTLPEGFVMATDEQINAAMQIGSEMLDVDGELLDAASVRVIYEMMALSADGRNVQIVAEIPSLEDMSAELYVTTLQLQLPSLGFETGERSTLELCGATYESLDASADVEGVSVCQRYLVRRVGDRMALITVSAQDQAQLDALLTGFAPLA</sequence>